<dbReference type="EMBL" id="JBEAFC010000013">
    <property type="protein sequence ID" value="KAL1534056.1"/>
    <property type="molecule type" value="Genomic_DNA"/>
</dbReference>
<accession>A0ABD1FTC5</accession>
<dbReference type="Pfam" id="PF02183">
    <property type="entry name" value="HALZ"/>
    <property type="match status" value="1"/>
</dbReference>
<keyword evidence="7 8" id="KW-0539">Nucleus</keyword>
<protein>
    <submittedName>
        <fullName evidence="12">Homeobox-leucine zipper protein HOX15-like</fullName>
    </submittedName>
</protein>
<comment type="caution">
    <text evidence="12">The sequence shown here is derived from an EMBL/GenBank/DDBJ whole genome shotgun (WGS) entry which is preliminary data.</text>
</comment>
<feature type="domain" description="Homeobox" evidence="11">
    <location>
        <begin position="76"/>
        <end position="136"/>
    </location>
</feature>
<dbReference type="InterPro" id="IPR017970">
    <property type="entry name" value="Homeobox_CS"/>
</dbReference>
<evidence type="ECO:0000256" key="3">
    <source>
        <dbReference type="ARBA" id="ARBA00023015"/>
    </source>
</evidence>
<dbReference type="PROSITE" id="PS00027">
    <property type="entry name" value="HOMEOBOX_1"/>
    <property type="match status" value="1"/>
</dbReference>
<keyword evidence="4 8" id="KW-0238">DNA-binding</keyword>
<dbReference type="PROSITE" id="PS50071">
    <property type="entry name" value="HOMEOBOX_2"/>
    <property type="match status" value="1"/>
</dbReference>
<dbReference type="Proteomes" id="UP001567538">
    <property type="component" value="Unassembled WGS sequence"/>
</dbReference>
<dbReference type="SUPFAM" id="SSF46689">
    <property type="entry name" value="Homeodomain-like"/>
    <property type="match status" value="1"/>
</dbReference>
<keyword evidence="3" id="KW-0805">Transcription regulation</keyword>
<evidence type="ECO:0000259" key="11">
    <source>
        <dbReference type="PROSITE" id="PS50071"/>
    </source>
</evidence>
<dbReference type="GO" id="GO:0003677">
    <property type="term" value="F:DNA binding"/>
    <property type="evidence" value="ECO:0007669"/>
    <property type="project" value="UniProtKB-UniRule"/>
</dbReference>
<gene>
    <name evidence="12" type="ORF">AAHA92_31459</name>
</gene>
<dbReference type="SMART" id="SM00389">
    <property type="entry name" value="HOX"/>
    <property type="match status" value="1"/>
</dbReference>
<sequence length="223" mass="25031">MDNGDGEVCLGLGLGLGLTESSPNREVSQNKKKRLLFLDLSIPIHPNNHELNSQVIRPDEDHNASKDDDHEISFSMDYGRKKLRLNRDQTTLLEDSFRQHTTLNTGQKQALAEKLNLKPRQVEVWFQNRRARSKLKQTEVECEILKKNCERLSDENRRLKKEVLELRSTLNIEKPQPSPPAAAATRFFHHNQKAAVAACVKSGTGRGGGEAAAAAVLEVVHEP</sequence>
<dbReference type="SMART" id="SM00340">
    <property type="entry name" value="HALZ"/>
    <property type="match status" value="1"/>
</dbReference>
<feature type="DNA-binding region" description="Homeobox" evidence="8">
    <location>
        <begin position="78"/>
        <end position="137"/>
    </location>
</feature>
<dbReference type="InterPro" id="IPR050762">
    <property type="entry name" value="HD-ZIP_Homeobox_LZ_Class_II"/>
</dbReference>
<evidence type="ECO:0000256" key="10">
    <source>
        <dbReference type="SAM" id="Coils"/>
    </source>
</evidence>
<proteinExistence type="inferred from homology"/>
<keyword evidence="6" id="KW-0804">Transcription</keyword>
<dbReference type="Pfam" id="PF00046">
    <property type="entry name" value="Homeodomain"/>
    <property type="match status" value="1"/>
</dbReference>
<evidence type="ECO:0000256" key="4">
    <source>
        <dbReference type="ARBA" id="ARBA00023125"/>
    </source>
</evidence>
<organism evidence="12 13">
    <name type="scientific">Salvia divinorum</name>
    <name type="common">Maria pastora</name>
    <name type="synonym">Diviner's sage</name>
    <dbReference type="NCBI Taxonomy" id="28513"/>
    <lineage>
        <taxon>Eukaryota</taxon>
        <taxon>Viridiplantae</taxon>
        <taxon>Streptophyta</taxon>
        <taxon>Embryophyta</taxon>
        <taxon>Tracheophyta</taxon>
        <taxon>Spermatophyta</taxon>
        <taxon>Magnoliopsida</taxon>
        <taxon>eudicotyledons</taxon>
        <taxon>Gunneridae</taxon>
        <taxon>Pentapetalae</taxon>
        <taxon>asterids</taxon>
        <taxon>lamiids</taxon>
        <taxon>Lamiales</taxon>
        <taxon>Lamiaceae</taxon>
        <taxon>Nepetoideae</taxon>
        <taxon>Mentheae</taxon>
        <taxon>Salviinae</taxon>
        <taxon>Salvia</taxon>
        <taxon>Salvia subgen. Calosphace</taxon>
    </lineage>
</organism>
<evidence type="ECO:0000313" key="13">
    <source>
        <dbReference type="Proteomes" id="UP001567538"/>
    </source>
</evidence>
<feature type="coiled-coil region" evidence="10">
    <location>
        <begin position="128"/>
        <end position="169"/>
    </location>
</feature>
<comment type="similarity">
    <text evidence="2">Belongs to the HD-ZIP homeobox family. Class II subfamily.</text>
</comment>
<evidence type="ECO:0000256" key="1">
    <source>
        <dbReference type="ARBA" id="ARBA00004123"/>
    </source>
</evidence>
<dbReference type="Gene3D" id="1.10.10.60">
    <property type="entry name" value="Homeodomain-like"/>
    <property type="match status" value="1"/>
</dbReference>
<evidence type="ECO:0000256" key="7">
    <source>
        <dbReference type="ARBA" id="ARBA00023242"/>
    </source>
</evidence>
<dbReference type="GO" id="GO:0005634">
    <property type="term" value="C:nucleus"/>
    <property type="evidence" value="ECO:0007669"/>
    <property type="project" value="UniProtKB-SubCell"/>
</dbReference>
<dbReference type="InterPro" id="IPR001356">
    <property type="entry name" value="HD"/>
</dbReference>
<dbReference type="AlphaFoldDB" id="A0ABD1FTC5"/>
<reference evidence="12 13" key="1">
    <citation type="submission" date="2024-06" db="EMBL/GenBank/DDBJ databases">
        <title>A chromosome level genome sequence of Diviner's sage (Salvia divinorum).</title>
        <authorList>
            <person name="Ford S.A."/>
            <person name="Ro D.-K."/>
            <person name="Ness R.W."/>
            <person name="Phillips M.A."/>
        </authorList>
    </citation>
    <scope>NUCLEOTIDE SEQUENCE [LARGE SCALE GENOMIC DNA]</scope>
    <source>
        <strain evidence="12">SAF-2024a</strain>
        <tissue evidence="12">Leaf</tissue>
    </source>
</reference>
<dbReference type="PANTHER" id="PTHR45714:SF72">
    <property type="entry name" value="HOMEOBOX-LEUCINE ZIPPER PROTEIN HOX26-RELATED"/>
    <property type="match status" value="1"/>
</dbReference>
<keyword evidence="5 8" id="KW-0371">Homeobox</keyword>
<dbReference type="InterPro" id="IPR003106">
    <property type="entry name" value="Leu_zip_homeo"/>
</dbReference>
<evidence type="ECO:0000313" key="12">
    <source>
        <dbReference type="EMBL" id="KAL1534056.1"/>
    </source>
</evidence>
<evidence type="ECO:0000256" key="9">
    <source>
        <dbReference type="RuleBase" id="RU000682"/>
    </source>
</evidence>
<evidence type="ECO:0000256" key="5">
    <source>
        <dbReference type="ARBA" id="ARBA00023155"/>
    </source>
</evidence>
<keyword evidence="13" id="KW-1185">Reference proteome</keyword>
<evidence type="ECO:0000256" key="6">
    <source>
        <dbReference type="ARBA" id="ARBA00023163"/>
    </source>
</evidence>
<evidence type="ECO:0000256" key="2">
    <source>
        <dbReference type="ARBA" id="ARBA00006074"/>
    </source>
</evidence>
<name>A0ABD1FTC5_SALDI</name>
<evidence type="ECO:0000256" key="8">
    <source>
        <dbReference type="PROSITE-ProRule" id="PRU00108"/>
    </source>
</evidence>
<keyword evidence="10" id="KW-0175">Coiled coil</keyword>
<comment type="subcellular location">
    <subcellularLocation>
        <location evidence="1 8 9">Nucleus</location>
    </subcellularLocation>
</comment>
<dbReference type="PANTHER" id="PTHR45714">
    <property type="entry name" value="HOMEOBOX-LEUCINE ZIPPER PROTEIN HAT14"/>
    <property type="match status" value="1"/>
</dbReference>
<dbReference type="InterPro" id="IPR009057">
    <property type="entry name" value="Homeodomain-like_sf"/>
</dbReference>
<dbReference type="CDD" id="cd00086">
    <property type="entry name" value="homeodomain"/>
    <property type="match status" value="1"/>
</dbReference>